<accession>A0ABT5ZNM7</accession>
<evidence type="ECO:0000313" key="1">
    <source>
        <dbReference type="EMBL" id="MDF3291435.1"/>
    </source>
</evidence>
<dbReference type="Proteomes" id="UP001216579">
    <property type="component" value="Unassembled WGS sequence"/>
</dbReference>
<organism evidence="1 2">
    <name type="scientific">Streptomyces silvisoli</name>
    <dbReference type="NCBI Taxonomy" id="3034235"/>
    <lineage>
        <taxon>Bacteria</taxon>
        <taxon>Bacillati</taxon>
        <taxon>Actinomycetota</taxon>
        <taxon>Actinomycetes</taxon>
        <taxon>Kitasatosporales</taxon>
        <taxon>Streptomycetaceae</taxon>
        <taxon>Streptomyces</taxon>
    </lineage>
</organism>
<evidence type="ECO:0000313" key="2">
    <source>
        <dbReference type="Proteomes" id="UP001216579"/>
    </source>
</evidence>
<name>A0ABT5ZNM7_9ACTN</name>
<dbReference type="RefSeq" id="WP_276094628.1">
    <property type="nucleotide sequence ID" value="NZ_JARJBC010000012.1"/>
</dbReference>
<reference evidence="1 2" key="1">
    <citation type="submission" date="2023-03" db="EMBL/GenBank/DDBJ databases">
        <title>Draft genome sequence of Streptomyces sp. RB6PN23 isolated from peat swamp forest in Thailand.</title>
        <authorList>
            <person name="Klaysubun C."/>
            <person name="Duangmal K."/>
        </authorList>
    </citation>
    <scope>NUCLEOTIDE SEQUENCE [LARGE SCALE GENOMIC DNA]</scope>
    <source>
        <strain evidence="1 2">RB6PN23</strain>
    </source>
</reference>
<dbReference type="Pfam" id="PF19561">
    <property type="entry name" value="DUF6083"/>
    <property type="match status" value="1"/>
</dbReference>
<gene>
    <name evidence="1" type="ORF">P3G67_19770</name>
</gene>
<dbReference type="InterPro" id="IPR045729">
    <property type="entry name" value="DUF6083"/>
</dbReference>
<sequence length="176" mass="20068">MGAIGNRHVACQRCQDLWRPARERGRIQLAVLCDECWEQYANEIAELEGATAPPWPEPDSDDVMWTEPPTCPECGGLVRIMPTNYDRWVCLSPVDRPAKDVPRRYRWRLQPLRTRYSGTVVDVIAVKVSAIEPMPAELITPAHRALCPTPDAVRETERERLTDLMRERYSPGCEGP</sequence>
<keyword evidence="2" id="KW-1185">Reference proteome</keyword>
<dbReference type="EMBL" id="JARJBC010000012">
    <property type="protein sequence ID" value="MDF3291435.1"/>
    <property type="molecule type" value="Genomic_DNA"/>
</dbReference>
<comment type="caution">
    <text evidence="1">The sequence shown here is derived from an EMBL/GenBank/DDBJ whole genome shotgun (WGS) entry which is preliminary data.</text>
</comment>
<proteinExistence type="predicted"/>
<protein>
    <submittedName>
        <fullName evidence="1">DUF6083 domain-containing protein</fullName>
    </submittedName>
</protein>